<accession>A0A443J1A2</accession>
<reference evidence="1 2" key="2">
    <citation type="submission" date="2019-01" db="EMBL/GenBank/DDBJ databases">
        <authorList>
            <person name="Li Y."/>
        </authorList>
    </citation>
    <scope>NUCLEOTIDE SEQUENCE [LARGE SCALE GENOMIC DNA]</scope>
    <source>
        <strain evidence="1 2">2D-5</strain>
    </source>
</reference>
<keyword evidence="2" id="KW-1185">Reference proteome</keyword>
<evidence type="ECO:0000313" key="2">
    <source>
        <dbReference type="Proteomes" id="UP000285710"/>
    </source>
</evidence>
<evidence type="ECO:0000313" key="1">
    <source>
        <dbReference type="EMBL" id="RWR14237.1"/>
    </source>
</evidence>
<gene>
    <name evidence="1" type="ORF">D2T33_03195</name>
</gene>
<dbReference type="AlphaFoldDB" id="A0A443J1A2"/>
<proteinExistence type="predicted"/>
<reference evidence="1 2" key="1">
    <citation type="submission" date="2019-01" db="EMBL/GenBank/DDBJ databases">
        <title>Sinorhodobacter populi sp. nov. isolated from the symptomatic bark tissue of Populus euramericana canker.</title>
        <authorList>
            <person name="Xu G."/>
        </authorList>
    </citation>
    <scope>NUCLEOTIDE SEQUENCE [LARGE SCALE GENOMIC DNA]</scope>
    <source>
        <strain evidence="1 2">2D-5</strain>
    </source>
</reference>
<name>A0A443J1A2_9RHOB</name>
<dbReference type="Proteomes" id="UP000285710">
    <property type="component" value="Unassembled WGS sequence"/>
</dbReference>
<organism evidence="1 2">
    <name type="scientific">Paenirhodobacter populi</name>
    <dbReference type="NCBI Taxonomy" id="2306993"/>
    <lineage>
        <taxon>Bacteria</taxon>
        <taxon>Pseudomonadati</taxon>
        <taxon>Pseudomonadota</taxon>
        <taxon>Alphaproteobacteria</taxon>
        <taxon>Rhodobacterales</taxon>
        <taxon>Rhodobacter group</taxon>
        <taxon>Paenirhodobacter</taxon>
    </lineage>
</organism>
<dbReference type="RefSeq" id="WP_128268811.1">
    <property type="nucleotide sequence ID" value="NZ_SAUW01000003.1"/>
</dbReference>
<comment type="caution">
    <text evidence="1">The sequence shown here is derived from an EMBL/GenBank/DDBJ whole genome shotgun (WGS) entry which is preliminary data.</text>
</comment>
<dbReference type="InterPro" id="IPR009363">
    <property type="entry name" value="Phage_Mu_Gp16"/>
</dbReference>
<protein>
    <submittedName>
        <fullName evidence="1">Regulatory protein GemA</fullName>
    </submittedName>
</protein>
<sequence>MNHTAIINIAKGQLGIDEDAYRMMLVRVTGVASLRSMSERQKIDVIDELKRMGFRIKSGGHSLPKAFAPHSRQIHALWNSCYRLGVIQNKSREALRAFCKRFVAHGQDAVAVDPDLLSREQAKPVIAALKAMEQRGMAQERVQ</sequence>
<dbReference type="Pfam" id="PF06252">
    <property type="entry name" value="GemA"/>
    <property type="match status" value="1"/>
</dbReference>
<dbReference type="EMBL" id="SAUW01000003">
    <property type="protein sequence ID" value="RWR14237.1"/>
    <property type="molecule type" value="Genomic_DNA"/>
</dbReference>